<comment type="caution">
    <text evidence="1">The sequence shown here is derived from an EMBL/GenBank/DDBJ whole genome shotgun (WGS) entry which is preliminary data.</text>
</comment>
<evidence type="ECO:0000313" key="1">
    <source>
        <dbReference type="EMBL" id="OXA77405.1"/>
    </source>
</evidence>
<evidence type="ECO:0000313" key="2">
    <source>
        <dbReference type="Proteomes" id="UP000198382"/>
    </source>
</evidence>
<dbReference type="InterPro" id="IPR032710">
    <property type="entry name" value="NTF2-like_dom_sf"/>
</dbReference>
<gene>
    <name evidence="1" type="ORF">B0A65_16280</name>
</gene>
<dbReference type="EMBL" id="MUGV01000028">
    <property type="protein sequence ID" value="OXA77405.1"/>
    <property type="molecule type" value="Genomic_DNA"/>
</dbReference>
<keyword evidence="2" id="KW-1185">Reference proteome</keyword>
<sequence length="205" mass="23451">MKILLKKPSENTTQNVIDKFSIKELIEFERFCRDNAQWEEMKKCFAENSTVTISWYKGSGHGFVDASSKMATYAPHKIYDTLIWLNDDKAVSITMAKIQMRMEIQGHLLELSSDVKLLYKTQKTDGLWSIISMDGIYEKDALVPVSPADGIIIPKEEIAKFRPSYANMSYCLSKNGHPVDLNLPGIDKPEMVDKLYQESEDWLNS</sequence>
<evidence type="ECO:0008006" key="3">
    <source>
        <dbReference type="Google" id="ProtNLM"/>
    </source>
</evidence>
<dbReference type="Proteomes" id="UP000198382">
    <property type="component" value="Unassembled WGS sequence"/>
</dbReference>
<dbReference type="RefSeq" id="WP_074662896.1">
    <property type="nucleotide sequence ID" value="NZ_MUGV01000028.1"/>
</dbReference>
<proteinExistence type="predicted"/>
<reference evidence="1 2" key="1">
    <citation type="submission" date="2016-11" db="EMBL/GenBank/DDBJ databases">
        <title>Whole genomes of Flavobacteriaceae.</title>
        <authorList>
            <person name="Stine C."/>
            <person name="Li C."/>
            <person name="Tadesse D."/>
        </authorList>
    </citation>
    <scope>NUCLEOTIDE SEQUENCE [LARGE SCALE GENOMIC DNA]</scope>
    <source>
        <strain evidence="1 2">DSM 15937</strain>
    </source>
</reference>
<dbReference type="SUPFAM" id="SSF54427">
    <property type="entry name" value="NTF2-like"/>
    <property type="match status" value="1"/>
</dbReference>
<protein>
    <recommendedName>
        <fullName evidence="3">SnoaL-like domain-containing protein</fullName>
    </recommendedName>
</protein>
<organism evidence="1 2">
    <name type="scientific">Flavobacterium frigidimaris</name>
    <dbReference type="NCBI Taxonomy" id="262320"/>
    <lineage>
        <taxon>Bacteria</taxon>
        <taxon>Pseudomonadati</taxon>
        <taxon>Bacteroidota</taxon>
        <taxon>Flavobacteriia</taxon>
        <taxon>Flavobacteriales</taxon>
        <taxon>Flavobacteriaceae</taxon>
        <taxon>Flavobacterium</taxon>
    </lineage>
</organism>
<name>A0ABX4BN71_FLAFR</name>
<accession>A0ABX4BN71</accession>